<organism evidence="2 3">
    <name type="scientific">Eragrostis curvula</name>
    <name type="common">weeping love grass</name>
    <dbReference type="NCBI Taxonomy" id="38414"/>
    <lineage>
        <taxon>Eukaryota</taxon>
        <taxon>Viridiplantae</taxon>
        <taxon>Streptophyta</taxon>
        <taxon>Embryophyta</taxon>
        <taxon>Tracheophyta</taxon>
        <taxon>Spermatophyta</taxon>
        <taxon>Magnoliopsida</taxon>
        <taxon>Liliopsida</taxon>
        <taxon>Poales</taxon>
        <taxon>Poaceae</taxon>
        <taxon>PACMAD clade</taxon>
        <taxon>Chloridoideae</taxon>
        <taxon>Eragrostideae</taxon>
        <taxon>Eragrostidinae</taxon>
        <taxon>Eragrostis</taxon>
    </lineage>
</organism>
<reference evidence="2 3" key="1">
    <citation type="journal article" date="2019" name="Sci. Rep.">
        <title>A high-quality genome of Eragrostis curvula grass provides insights into Poaceae evolution and supports new strategies to enhance forage quality.</title>
        <authorList>
            <person name="Carballo J."/>
            <person name="Santos B.A.C.M."/>
            <person name="Zappacosta D."/>
            <person name="Garbus I."/>
            <person name="Selva J.P."/>
            <person name="Gallo C.A."/>
            <person name="Diaz A."/>
            <person name="Albertini E."/>
            <person name="Caccamo M."/>
            <person name="Echenique V."/>
        </authorList>
    </citation>
    <scope>NUCLEOTIDE SEQUENCE [LARGE SCALE GENOMIC DNA]</scope>
    <source>
        <strain evidence="3">cv. Victoria</strain>
        <tissue evidence="2">Leaf</tissue>
    </source>
</reference>
<dbReference type="Pfam" id="PF08642">
    <property type="entry name" value="Rxt3"/>
    <property type="match status" value="1"/>
</dbReference>
<protein>
    <recommendedName>
        <fullName evidence="4">Histone deacetylation protein Rxt3</fullName>
    </recommendedName>
</protein>
<comment type="caution">
    <text evidence="2">The sequence shown here is derived from an EMBL/GenBank/DDBJ whole genome shotgun (WGS) entry which is preliminary data.</text>
</comment>
<dbReference type="AlphaFoldDB" id="A0A5J9TFY0"/>
<feature type="compositionally biased region" description="Basic and acidic residues" evidence="1">
    <location>
        <begin position="482"/>
        <end position="531"/>
    </location>
</feature>
<dbReference type="OrthoDB" id="3596986at2759"/>
<feature type="compositionally biased region" description="Basic and acidic residues" evidence="1">
    <location>
        <begin position="237"/>
        <end position="270"/>
    </location>
</feature>
<evidence type="ECO:0000313" key="2">
    <source>
        <dbReference type="EMBL" id="TVU09531.1"/>
    </source>
</evidence>
<feature type="compositionally biased region" description="Basic and acidic residues" evidence="1">
    <location>
        <begin position="277"/>
        <end position="313"/>
    </location>
</feature>
<feature type="region of interest" description="Disordered" evidence="1">
    <location>
        <begin position="114"/>
        <end position="586"/>
    </location>
</feature>
<proteinExistence type="predicted"/>
<feature type="compositionally biased region" description="Basic and acidic residues" evidence="1">
    <location>
        <begin position="192"/>
        <end position="214"/>
    </location>
</feature>
<accession>A0A5J9TFY0</accession>
<evidence type="ECO:0008006" key="4">
    <source>
        <dbReference type="Google" id="ProtNLM"/>
    </source>
</evidence>
<dbReference type="InterPro" id="IPR036609">
    <property type="entry name" value="LCCL_sf"/>
</dbReference>
<dbReference type="Proteomes" id="UP000324897">
    <property type="component" value="Chromosome 3"/>
</dbReference>
<dbReference type="SUPFAM" id="SSF69848">
    <property type="entry name" value="LCCL domain"/>
    <property type="match status" value="1"/>
</dbReference>
<sequence length="946" mass="105403">MGLETKAHGAAGQDKNMDCNVVETAKRSPAPGNVSQGPLNGAHIRIPFGPEYQSNFSNSQRPIAIPISSKQGLLISLTSSLLSPEPREGNNRTTAERPSAASLLLFISLPTLAPSPFSRQPRPRAIETEPRRASTGLSAASHRAPGRMSGTPKRLHEEGSHSTPAKRPLDDSSSYSSPSGKAIQSGSSDYHGAFEHDGRFAKVPRVEPRDDKARSSLSHRMPVGSSNFADHPISSDSRLESKQNKDARDSKADDREPKADARDVHSDSKVEFQGNKVESDVKVDNRVDESETRAERRSHADYKGDTKFEKDSHPSATSHLGWKDSKDHRGKRYFEQPADNMDWRFSRPGIQGTDETPKVPTPVEERNSKDAHESTGDNKTDPKSEDKFRDKERKKKDEKHGARESDRNDRRIGIQIGGSSVERREMQREDRDAEKWDRERKDPQKDKEGNAREKDSAKKEGSVATEKENTVEKATSDGAVKTAEHENVTTDSKALKDDIWKAHDMDPKDKKRDKDVDAGDRHDQRSKYNDKESDDNGAEGDMEKDKDGFGSVQRKRIARPRGGSQASQREPRFRSKMRDGEGSQVSIQSIAGKSEVSAIVYKAGECMQELLKSWKEFEATKDAGSSESRQNGPTLEIRIPAEFVTSTNRQVKGAQLWGTDIYTNDSDLVAVLMHTGYCSPTSSPPPSAIQELRATVQVLPPQESYTSTLRNNVRSRAWGAGIGCSFRIERCCIVKKGGGTIDLEPRLSHTSAVEPTLAPVAVERTMTTRAAASNALRQQRFVREVTIQYNLCNEPWLKYSISIVADKGLKKSLYTSARLKKGEVIYLETHFNRYELCFSGEKPRSIGSNSNASESEPEKHQNSGHHSQNGDRSSMDHELRDVFRWSRCKKAMPESAMRSIGIPLPAEQLEVLQDNLEWEDVQWSQTGVWVAGKEYPLARVHFLSPN</sequence>
<keyword evidence="3" id="KW-1185">Reference proteome</keyword>
<feature type="compositionally biased region" description="Basic and acidic residues" evidence="1">
    <location>
        <begin position="363"/>
        <end position="391"/>
    </location>
</feature>
<dbReference type="Gramene" id="TVU09531">
    <property type="protein sequence ID" value="TVU09531"/>
    <property type="gene ID" value="EJB05_43013"/>
</dbReference>
<gene>
    <name evidence="2" type="ORF">EJB05_43013</name>
</gene>
<feature type="non-terminal residue" evidence="2">
    <location>
        <position position="1"/>
    </location>
</feature>
<evidence type="ECO:0000313" key="3">
    <source>
        <dbReference type="Proteomes" id="UP000324897"/>
    </source>
</evidence>
<feature type="compositionally biased region" description="Basic and acidic residues" evidence="1">
    <location>
        <begin position="569"/>
        <end position="581"/>
    </location>
</feature>
<dbReference type="EMBL" id="RWGY01000039">
    <property type="protein sequence ID" value="TVU09531.1"/>
    <property type="molecule type" value="Genomic_DNA"/>
</dbReference>
<feature type="compositionally biased region" description="Basic and acidic residues" evidence="1">
    <location>
        <begin position="421"/>
        <end position="475"/>
    </location>
</feature>
<name>A0A5J9TFY0_9POAL</name>
<evidence type="ECO:0000256" key="1">
    <source>
        <dbReference type="SAM" id="MobiDB-lite"/>
    </source>
</evidence>
<feature type="region of interest" description="Disordered" evidence="1">
    <location>
        <begin position="845"/>
        <end position="876"/>
    </location>
</feature>
<dbReference type="Gene3D" id="2.170.130.20">
    <property type="entry name" value="LCCL-like domain"/>
    <property type="match status" value="1"/>
</dbReference>
<feature type="compositionally biased region" description="Basic and acidic residues" evidence="1">
    <location>
        <begin position="398"/>
        <end position="412"/>
    </location>
</feature>
<dbReference type="InterPro" id="IPR013951">
    <property type="entry name" value="Rxt3"/>
</dbReference>